<evidence type="ECO:0000313" key="9">
    <source>
        <dbReference type="EMBL" id="WOC11389.1"/>
    </source>
</evidence>
<evidence type="ECO:0000256" key="4">
    <source>
        <dbReference type="ARBA" id="ARBA00022692"/>
    </source>
</evidence>
<feature type="transmembrane region" description="Helical" evidence="7">
    <location>
        <begin position="158"/>
        <end position="175"/>
    </location>
</feature>
<feature type="transmembrane region" description="Helical" evidence="7">
    <location>
        <begin position="256"/>
        <end position="278"/>
    </location>
</feature>
<evidence type="ECO:0000256" key="1">
    <source>
        <dbReference type="ARBA" id="ARBA00004651"/>
    </source>
</evidence>
<dbReference type="Gene3D" id="1.10.3720.10">
    <property type="entry name" value="MetI-like"/>
    <property type="match status" value="1"/>
</dbReference>
<dbReference type="PROSITE" id="PS50928">
    <property type="entry name" value="ABC_TM1"/>
    <property type="match status" value="1"/>
</dbReference>
<sequence length="294" mass="30769">MTTTDPTTLLESLRTRNPLPEVRRRRLRVSPGLAAALAVLVVLSVALIAPTALAPHDPFAIDLDNVLAPPSWAHPFGTDLNGRDLFSRVIAGTRQSLGIGFGVVAVATVIAVILGIAAGLSGRVARALANRSIEILFAFPTILLGLLLVSVFGPGSVTLIFAVGIGIAPGYARIVRGQVLAVRSAPYIEAATALGHSRTRILLQHIAPNSLRPMIVTVTLGVGQAIIWASGLAYLGLGVPPPAAEWGALLDSGRTFITVAWWLEILPGLVIVIVALAFTTVGRHLGARLEGDRS</sequence>
<dbReference type="InterPro" id="IPR000515">
    <property type="entry name" value="MetI-like"/>
</dbReference>
<keyword evidence="5 7" id="KW-1133">Transmembrane helix</keyword>
<comment type="similarity">
    <text evidence="7">Belongs to the binding-protein-dependent transport system permease family.</text>
</comment>
<dbReference type="SUPFAM" id="SSF161098">
    <property type="entry name" value="MetI-like"/>
    <property type="match status" value="1"/>
</dbReference>
<dbReference type="PANTHER" id="PTHR43386:SF25">
    <property type="entry name" value="PEPTIDE ABC TRANSPORTER PERMEASE PROTEIN"/>
    <property type="match status" value="1"/>
</dbReference>
<evidence type="ECO:0000256" key="2">
    <source>
        <dbReference type="ARBA" id="ARBA00022448"/>
    </source>
</evidence>
<dbReference type="CDD" id="cd06261">
    <property type="entry name" value="TM_PBP2"/>
    <property type="match status" value="1"/>
</dbReference>
<keyword evidence="4 7" id="KW-0812">Transmembrane</keyword>
<dbReference type="InterPro" id="IPR050366">
    <property type="entry name" value="BP-dependent_transpt_permease"/>
</dbReference>
<name>A0AA97CT92_9ACTN</name>
<comment type="subcellular location">
    <subcellularLocation>
        <location evidence="1 7">Cell membrane</location>
        <topology evidence="1 7">Multi-pass membrane protein</topology>
    </subcellularLocation>
</comment>
<dbReference type="RefSeq" id="WP_420040705.1">
    <property type="nucleotide sequence ID" value="NZ_CP128986.1"/>
</dbReference>
<dbReference type="InterPro" id="IPR035906">
    <property type="entry name" value="MetI-like_sf"/>
</dbReference>
<feature type="transmembrane region" description="Helical" evidence="7">
    <location>
        <begin position="214"/>
        <end position="236"/>
    </location>
</feature>
<evidence type="ECO:0000256" key="7">
    <source>
        <dbReference type="RuleBase" id="RU363032"/>
    </source>
</evidence>
<evidence type="ECO:0000256" key="3">
    <source>
        <dbReference type="ARBA" id="ARBA00022475"/>
    </source>
</evidence>
<dbReference type="AlphaFoldDB" id="A0AA97CT92"/>
<gene>
    <name evidence="9" type="primary">ddpC_1</name>
    <name evidence="9" type="ORF">MP11Mi_04570</name>
</gene>
<dbReference type="PANTHER" id="PTHR43386">
    <property type="entry name" value="OLIGOPEPTIDE TRANSPORT SYSTEM PERMEASE PROTEIN APPC"/>
    <property type="match status" value="1"/>
</dbReference>
<protein>
    <submittedName>
        <fullName evidence="9">D,D-dipeptide transport system permease protein DdpC</fullName>
    </submittedName>
</protein>
<accession>A0AA97CT92</accession>
<keyword evidence="2 7" id="KW-0813">Transport</keyword>
<evidence type="ECO:0000256" key="5">
    <source>
        <dbReference type="ARBA" id="ARBA00022989"/>
    </source>
</evidence>
<feature type="transmembrane region" description="Helical" evidence="7">
    <location>
        <begin position="33"/>
        <end position="53"/>
    </location>
</feature>
<feature type="transmembrane region" description="Helical" evidence="7">
    <location>
        <begin position="132"/>
        <end position="152"/>
    </location>
</feature>
<dbReference type="Pfam" id="PF00528">
    <property type="entry name" value="BPD_transp_1"/>
    <property type="match status" value="1"/>
</dbReference>
<feature type="transmembrane region" description="Helical" evidence="7">
    <location>
        <begin position="97"/>
        <end position="120"/>
    </location>
</feature>
<keyword evidence="3" id="KW-1003">Cell membrane</keyword>
<keyword evidence="6 7" id="KW-0472">Membrane</keyword>
<dbReference type="EMBL" id="CP128986">
    <property type="protein sequence ID" value="WOC11389.1"/>
    <property type="molecule type" value="Genomic_DNA"/>
</dbReference>
<organism evidence="9">
    <name type="scientific">Gordonia sp. MP11Mi</name>
    <dbReference type="NCBI Taxonomy" id="3022769"/>
    <lineage>
        <taxon>Bacteria</taxon>
        <taxon>Bacillati</taxon>
        <taxon>Actinomycetota</taxon>
        <taxon>Actinomycetes</taxon>
        <taxon>Mycobacteriales</taxon>
        <taxon>Gordoniaceae</taxon>
        <taxon>Gordonia</taxon>
    </lineage>
</organism>
<dbReference type="GO" id="GO:0055085">
    <property type="term" value="P:transmembrane transport"/>
    <property type="evidence" value="ECO:0007669"/>
    <property type="project" value="InterPro"/>
</dbReference>
<reference evidence="9" key="1">
    <citation type="submission" date="2023-06" db="EMBL/GenBank/DDBJ databases">
        <title>Gordonia sp. nov. and Pseudochrobactrum sp. nov., two species isolated from the burying beetle Nicrophorus vespilloides.</title>
        <authorList>
            <person name="Poehlein A."/>
            <person name="Guzman J."/>
            <person name="Daniel R."/>
            <person name="Vilcinskas A."/>
        </authorList>
    </citation>
    <scope>NUCLEOTIDE SEQUENCE</scope>
    <source>
        <strain evidence="9">MP11Mi</strain>
    </source>
</reference>
<feature type="domain" description="ABC transmembrane type-1" evidence="8">
    <location>
        <begin position="93"/>
        <end position="282"/>
    </location>
</feature>
<proteinExistence type="inferred from homology"/>
<evidence type="ECO:0000259" key="8">
    <source>
        <dbReference type="PROSITE" id="PS50928"/>
    </source>
</evidence>
<dbReference type="GO" id="GO:0005886">
    <property type="term" value="C:plasma membrane"/>
    <property type="evidence" value="ECO:0007669"/>
    <property type="project" value="UniProtKB-SubCell"/>
</dbReference>
<evidence type="ECO:0000256" key="6">
    <source>
        <dbReference type="ARBA" id="ARBA00023136"/>
    </source>
</evidence>